<dbReference type="PROSITE" id="PS51257">
    <property type="entry name" value="PROKAR_LIPOPROTEIN"/>
    <property type="match status" value="1"/>
</dbReference>
<gene>
    <name evidence="2" type="ORF">AM493_18250</name>
</gene>
<dbReference type="OrthoDB" id="982493at2"/>
<evidence type="ECO:0000313" key="2">
    <source>
        <dbReference type="EMBL" id="KOS07776.1"/>
    </source>
</evidence>
<dbReference type="EMBL" id="LIYD01000005">
    <property type="protein sequence ID" value="KOS07776.1"/>
    <property type="molecule type" value="Genomic_DNA"/>
</dbReference>
<dbReference type="STRING" id="1202724.AM493_18250"/>
<evidence type="ECO:0000256" key="1">
    <source>
        <dbReference type="SAM" id="Phobius"/>
    </source>
</evidence>
<organism evidence="2 3">
    <name type="scientific">Flavobacterium akiainvivens</name>
    <dbReference type="NCBI Taxonomy" id="1202724"/>
    <lineage>
        <taxon>Bacteria</taxon>
        <taxon>Pseudomonadati</taxon>
        <taxon>Bacteroidota</taxon>
        <taxon>Flavobacteriia</taxon>
        <taxon>Flavobacteriales</taxon>
        <taxon>Flavobacteriaceae</taxon>
        <taxon>Flavobacterium</taxon>
    </lineage>
</organism>
<proteinExistence type="predicted"/>
<feature type="transmembrane region" description="Helical" evidence="1">
    <location>
        <begin position="7"/>
        <end position="29"/>
    </location>
</feature>
<feature type="transmembrane region" description="Helical" evidence="1">
    <location>
        <begin position="57"/>
        <end position="78"/>
    </location>
</feature>
<sequence>MKKSKFGISGIQLVGIFALIVVFACIRIFEDQLFYDPLKLFFKHEGKVLPQYDNFRLFTGIAFRYLLNGLVSVAILWVAFKDLQIVKLSALLYGVFFLLIAPALFIALKVDSPNLLLIFYLRRFLIHPLLILLFLPAFYYQKGTK</sequence>
<dbReference type="RefSeq" id="WP_054409491.1">
    <property type="nucleotide sequence ID" value="NZ_FOYA01000002.1"/>
</dbReference>
<keyword evidence="1" id="KW-0812">Transmembrane</keyword>
<name>A0A0M9VJH5_9FLAO</name>
<dbReference type="Proteomes" id="UP000037755">
    <property type="component" value="Unassembled WGS sequence"/>
</dbReference>
<comment type="caution">
    <text evidence="2">The sequence shown here is derived from an EMBL/GenBank/DDBJ whole genome shotgun (WGS) entry which is preliminary data.</text>
</comment>
<evidence type="ECO:0000313" key="3">
    <source>
        <dbReference type="Proteomes" id="UP000037755"/>
    </source>
</evidence>
<accession>A0A0M9VJH5</accession>
<dbReference type="AlphaFoldDB" id="A0A0M9VJH5"/>
<keyword evidence="1" id="KW-1133">Transmembrane helix</keyword>
<reference evidence="2 3" key="1">
    <citation type="submission" date="2015-08" db="EMBL/GenBank/DDBJ databases">
        <title>Whole genome sequence of Flavobacterium akiainvivens IK-1T, from decaying Wikstroemia oahuensis, an endemic Hawaiian shrub.</title>
        <authorList>
            <person name="Wan X."/>
            <person name="Hou S."/>
            <person name="Saito J."/>
            <person name="Donachie S."/>
        </authorList>
    </citation>
    <scope>NUCLEOTIDE SEQUENCE [LARGE SCALE GENOMIC DNA]</scope>
    <source>
        <strain evidence="2 3">IK-1</strain>
    </source>
</reference>
<dbReference type="InterPro" id="IPR026414">
    <property type="entry name" value="ExosoTase_F-assoc_memb"/>
</dbReference>
<dbReference type="NCBIfam" id="TIGR04127">
    <property type="entry name" value="flavo_near_exo"/>
    <property type="match status" value="1"/>
</dbReference>
<keyword evidence="3" id="KW-1185">Reference proteome</keyword>
<keyword evidence="1" id="KW-0472">Membrane</keyword>
<feature type="transmembrane region" description="Helical" evidence="1">
    <location>
        <begin position="90"/>
        <end position="108"/>
    </location>
</feature>
<feature type="transmembrane region" description="Helical" evidence="1">
    <location>
        <begin position="120"/>
        <end position="140"/>
    </location>
</feature>
<protein>
    <recommendedName>
        <fullName evidence="4">Exosortase</fullName>
    </recommendedName>
</protein>
<dbReference type="PATRIC" id="fig|1202724.3.peg.3789"/>
<evidence type="ECO:0008006" key="4">
    <source>
        <dbReference type="Google" id="ProtNLM"/>
    </source>
</evidence>